<dbReference type="AlphaFoldDB" id="A0AAU9K7F5"/>
<accession>A0AAU9K7F5</accession>
<comment type="caution">
    <text evidence="2">The sequence shown here is derived from an EMBL/GenBank/DDBJ whole genome shotgun (WGS) entry which is preliminary data.</text>
</comment>
<reference evidence="2" key="1">
    <citation type="submission" date="2021-09" db="EMBL/GenBank/DDBJ databases">
        <authorList>
            <consortium name="AG Swart"/>
            <person name="Singh M."/>
            <person name="Singh A."/>
            <person name="Seah K."/>
            <person name="Emmerich C."/>
        </authorList>
    </citation>
    <scope>NUCLEOTIDE SEQUENCE</scope>
    <source>
        <strain evidence="2">ATCC30299</strain>
    </source>
</reference>
<keyword evidence="3" id="KW-1185">Reference proteome</keyword>
<proteinExistence type="predicted"/>
<name>A0AAU9K7F5_9CILI</name>
<keyword evidence="1" id="KW-0175">Coiled coil</keyword>
<evidence type="ECO:0000313" key="3">
    <source>
        <dbReference type="Proteomes" id="UP001162131"/>
    </source>
</evidence>
<dbReference type="Proteomes" id="UP001162131">
    <property type="component" value="Unassembled WGS sequence"/>
</dbReference>
<gene>
    <name evidence="2" type="ORF">BSTOLATCC_MIC59925</name>
</gene>
<organism evidence="2 3">
    <name type="scientific">Blepharisma stoltei</name>
    <dbReference type="NCBI Taxonomy" id="1481888"/>
    <lineage>
        <taxon>Eukaryota</taxon>
        <taxon>Sar</taxon>
        <taxon>Alveolata</taxon>
        <taxon>Ciliophora</taxon>
        <taxon>Postciliodesmatophora</taxon>
        <taxon>Heterotrichea</taxon>
        <taxon>Heterotrichida</taxon>
        <taxon>Blepharismidae</taxon>
        <taxon>Blepharisma</taxon>
    </lineage>
</organism>
<evidence type="ECO:0000313" key="2">
    <source>
        <dbReference type="EMBL" id="CAG9334132.1"/>
    </source>
</evidence>
<feature type="coiled-coil region" evidence="1">
    <location>
        <begin position="20"/>
        <end position="47"/>
    </location>
</feature>
<evidence type="ECO:0000256" key="1">
    <source>
        <dbReference type="SAM" id="Coils"/>
    </source>
</evidence>
<dbReference type="EMBL" id="CAJZBQ010000057">
    <property type="protein sequence ID" value="CAG9334132.1"/>
    <property type="molecule type" value="Genomic_DNA"/>
</dbReference>
<sequence>MYRRLIALSRSFSTHENIFKQYLKQAEQIAEEEKKKAEEVKIDTEQLLGPKESGLIDPALKYLKATKLIEKIIKTKSIERIQLMIEDALYDVSKNYKEKKDQEEDVLKPMELVQKLTELWVERPDLKVLDVPSASIFRTILISSISENKGYFGKFQRITKNEEGEFNPFFYGEFSEEFCKNMIKGIGKTAPGVRVIRRVIDHLAAYDIEPSTELVNLIVEESVQGRWPKVLLTTLEYAVKKRTKIPLETWSKAIKFFRFCSEHFDKASICINLAIKTGVDPDYDLIEPLVAKNLKHGRIEEAKDLVSMLRKEILNRNRVNAILVREEQAKKTVEVMKKFINTLLDARKPKPAHEYYDEYIRDPYTNKISESYEIGFKLYQDIGDVRDGIWLYEFIKEDKKFEWNQKLVTSLLKMVNEFGKPALEAAIDKAQQIFVNKELYSTFALNLLITYFGRHEVWDQLQAIVLKLLETKSEVNKYTKLTLERQIEKCLNPAYKRQILDKVKLIEFPEEVPEEAK</sequence>
<protein>
    <submittedName>
        <fullName evidence="2">Uncharacterized protein</fullName>
    </submittedName>
</protein>